<feature type="transmembrane region" description="Helical" evidence="6">
    <location>
        <begin position="237"/>
        <end position="259"/>
    </location>
</feature>
<feature type="transmembrane region" description="Helical" evidence="6">
    <location>
        <begin position="90"/>
        <end position="110"/>
    </location>
</feature>
<evidence type="ECO:0000256" key="2">
    <source>
        <dbReference type="ARBA" id="ARBA00022475"/>
    </source>
</evidence>
<feature type="transmembrane region" description="Helical" evidence="6">
    <location>
        <begin position="337"/>
        <end position="354"/>
    </location>
</feature>
<gene>
    <name evidence="7" type="ORF">LF65_01157</name>
</gene>
<evidence type="ECO:0000256" key="5">
    <source>
        <dbReference type="ARBA" id="ARBA00023136"/>
    </source>
</evidence>
<dbReference type="STRING" id="1520.LF65_01157"/>
<protein>
    <recommendedName>
        <fullName evidence="9">Sugar translocase</fullName>
    </recommendedName>
</protein>
<name>A0A0B5QIK8_CLOBE</name>
<evidence type="ECO:0000256" key="6">
    <source>
        <dbReference type="SAM" id="Phobius"/>
    </source>
</evidence>
<feature type="transmembrane region" description="Helical" evidence="6">
    <location>
        <begin position="12"/>
        <end position="37"/>
    </location>
</feature>
<dbReference type="AlphaFoldDB" id="A0A0B5QIK8"/>
<reference evidence="8" key="1">
    <citation type="submission" date="2014-12" db="EMBL/GenBank/DDBJ databases">
        <title>Genome sequence of Clostridium beijerinckii strain 59B.</title>
        <authorList>
            <person name="Little G.T."/>
            <person name="Minton N.P."/>
        </authorList>
    </citation>
    <scope>NUCLEOTIDE SEQUENCE [LARGE SCALE GENOMIC DNA]</scope>
    <source>
        <strain evidence="8">59B</strain>
    </source>
</reference>
<comment type="subcellular location">
    <subcellularLocation>
        <location evidence="1">Cell membrane</location>
        <topology evidence="1">Multi-pass membrane protein</topology>
    </subcellularLocation>
</comment>
<evidence type="ECO:0000313" key="8">
    <source>
        <dbReference type="Proteomes" id="UP000031866"/>
    </source>
</evidence>
<keyword evidence="3 6" id="KW-0812">Transmembrane</keyword>
<feature type="transmembrane region" description="Helical" evidence="6">
    <location>
        <begin position="49"/>
        <end position="69"/>
    </location>
</feature>
<proteinExistence type="predicted"/>
<feature type="transmembrane region" description="Helical" evidence="6">
    <location>
        <begin position="306"/>
        <end position="325"/>
    </location>
</feature>
<dbReference type="InterPro" id="IPR050833">
    <property type="entry name" value="Poly_Biosynth_Transport"/>
</dbReference>
<dbReference type="PANTHER" id="PTHR30250:SF26">
    <property type="entry name" value="PSMA PROTEIN"/>
    <property type="match status" value="1"/>
</dbReference>
<dbReference type="RefSeq" id="WP_041894766.1">
    <property type="nucleotide sequence ID" value="NZ_CP010086.2"/>
</dbReference>
<dbReference type="GO" id="GO:0005886">
    <property type="term" value="C:plasma membrane"/>
    <property type="evidence" value="ECO:0007669"/>
    <property type="project" value="UniProtKB-SubCell"/>
</dbReference>
<dbReference type="PANTHER" id="PTHR30250">
    <property type="entry name" value="PST FAMILY PREDICTED COLANIC ACID TRANSPORTER"/>
    <property type="match status" value="1"/>
</dbReference>
<dbReference type="OrthoDB" id="8609648at2"/>
<dbReference type="KEGG" id="cbei:LF65_01157"/>
<evidence type="ECO:0000313" key="7">
    <source>
        <dbReference type="EMBL" id="AJG97772.1"/>
    </source>
</evidence>
<evidence type="ECO:0000256" key="3">
    <source>
        <dbReference type="ARBA" id="ARBA00022692"/>
    </source>
</evidence>
<dbReference type="Proteomes" id="UP000031866">
    <property type="component" value="Chromosome"/>
</dbReference>
<sequence>MRTENSIKNSVIGIFGQVFNIILNFVSRTIFIFILGANYLGVNGLFTNILSMLSLAELGIGSAIIYHMYKPLANKDEEKLKSLMHLYAKAYRYIGLIVAIVGLSIVPFLGTIIKDKPNVEHLTIIYLLFLANSVVSYFFAYKTSIITADQKSYIIAIKQQEYLMIQIIIQSVILLLTKNYMLYLSIQMIFTFLLNLSISRKANLLYPFLKSKDIKPLGRENKKIIFKHVTAMMSHKIGAVVVNGTDNILISSFVGVYWVGLYSNYVMIITMLTKIIGQMFTAITASIGNLNAQENKEKSYDIYKKVFFVNFWIFGFCSICLIVLFNPFIELWVGSKYIMSTNIVLIIVINFYMGGMRQATTTYNSTLGLFWNNRFKPWVEATINLVASIFLLRRFGIVGVFLGTFISTVATSLWVDSYVLYKHGFNEKLSKYFSKYFIYTCITIIGGGLTQYISSLFVENTYLNFVFRLIDCLVVPNMVFVLGCLKMKEFNYAKNLILSIMTKKIQVIR</sequence>
<keyword evidence="5 6" id="KW-0472">Membrane</keyword>
<feature type="transmembrane region" description="Helical" evidence="6">
    <location>
        <begin position="122"/>
        <end position="141"/>
    </location>
</feature>
<feature type="transmembrane region" description="Helical" evidence="6">
    <location>
        <begin position="162"/>
        <end position="183"/>
    </location>
</feature>
<dbReference type="EMBL" id="CP010086">
    <property type="protein sequence ID" value="AJG97772.1"/>
    <property type="molecule type" value="Genomic_DNA"/>
</dbReference>
<evidence type="ECO:0000256" key="4">
    <source>
        <dbReference type="ARBA" id="ARBA00022989"/>
    </source>
</evidence>
<feature type="transmembrane region" description="Helical" evidence="6">
    <location>
        <begin position="398"/>
        <end position="421"/>
    </location>
</feature>
<accession>A0A0B5QIK8</accession>
<keyword evidence="2" id="KW-1003">Cell membrane</keyword>
<organism evidence="7 8">
    <name type="scientific">Clostridium beijerinckii</name>
    <name type="common">Clostridium MP</name>
    <dbReference type="NCBI Taxonomy" id="1520"/>
    <lineage>
        <taxon>Bacteria</taxon>
        <taxon>Bacillati</taxon>
        <taxon>Bacillota</taxon>
        <taxon>Clostridia</taxon>
        <taxon>Eubacteriales</taxon>
        <taxon>Clostridiaceae</taxon>
        <taxon>Clostridium</taxon>
    </lineage>
</organism>
<evidence type="ECO:0008006" key="9">
    <source>
        <dbReference type="Google" id="ProtNLM"/>
    </source>
</evidence>
<keyword evidence="4 6" id="KW-1133">Transmembrane helix</keyword>
<evidence type="ECO:0000256" key="1">
    <source>
        <dbReference type="ARBA" id="ARBA00004651"/>
    </source>
</evidence>
<feature type="transmembrane region" description="Helical" evidence="6">
    <location>
        <begin position="433"/>
        <end position="453"/>
    </location>
</feature>